<evidence type="ECO:0000313" key="2">
    <source>
        <dbReference type="EMBL" id="MRX56071.1"/>
    </source>
</evidence>
<comment type="caution">
    <text evidence="2">The sequence shown here is derived from an EMBL/GenBank/DDBJ whole genome shotgun (WGS) entry which is preliminary data.</text>
</comment>
<name>A0A6I2MHV5_9BACI</name>
<organism evidence="2 3">
    <name type="scientific">Metabacillus idriensis</name>
    <dbReference type="NCBI Taxonomy" id="324768"/>
    <lineage>
        <taxon>Bacteria</taxon>
        <taxon>Bacillati</taxon>
        <taxon>Bacillota</taxon>
        <taxon>Bacilli</taxon>
        <taxon>Bacillales</taxon>
        <taxon>Bacillaceae</taxon>
        <taxon>Metabacillus</taxon>
    </lineage>
</organism>
<proteinExistence type="predicted"/>
<reference evidence="2 3" key="1">
    <citation type="submission" date="2019-11" db="EMBL/GenBank/DDBJ databases">
        <title>Bacillus idriensis genome.</title>
        <authorList>
            <person name="Konopka E.N."/>
            <person name="Newman J.D."/>
        </authorList>
    </citation>
    <scope>NUCLEOTIDE SEQUENCE [LARGE SCALE GENOMIC DNA]</scope>
    <source>
        <strain evidence="2 3">DSM 19097</strain>
    </source>
</reference>
<keyword evidence="3" id="KW-1185">Reference proteome</keyword>
<dbReference type="Proteomes" id="UP000441585">
    <property type="component" value="Unassembled WGS sequence"/>
</dbReference>
<dbReference type="EMBL" id="WKKF01000008">
    <property type="protein sequence ID" value="MRX56071.1"/>
    <property type="molecule type" value="Genomic_DNA"/>
</dbReference>
<dbReference type="AlphaFoldDB" id="A0A6I2MHV5"/>
<evidence type="ECO:0000256" key="1">
    <source>
        <dbReference type="SAM" id="MobiDB-lite"/>
    </source>
</evidence>
<evidence type="ECO:0000313" key="3">
    <source>
        <dbReference type="Proteomes" id="UP000441585"/>
    </source>
</evidence>
<gene>
    <name evidence="2" type="ORF">GJU41_19110</name>
</gene>
<accession>A0A6I2MHV5</accession>
<protein>
    <submittedName>
        <fullName evidence="2">Uncharacterized protein</fullName>
    </submittedName>
</protein>
<feature type="region of interest" description="Disordered" evidence="1">
    <location>
        <begin position="1"/>
        <end position="21"/>
    </location>
</feature>
<sequence>MKLPNGITGFYSSKNNRPPKVDGKQFRQVCFSNTTRFGGKVLSFYEPEYPTNFYNVDVKVYNKQFHILLNEYYPYLAFASVVEFENIKFIDVPDLSREFSSFYKVLSVNELHKPLVIKQNSEKILQNDNDLNSAELEQVAFWKPERIGEVIFNYWD</sequence>